<evidence type="ECO:0000313" key="2">
    <source>
        <dbReference type="Proteomes" id="UP001066276"/>
    </source>
</evidence>
<dbReference type="AlphaFoldDB" id="A0AAV7N9J1"/>
<protein>
    <submittedName>
        <fullName evidence="1">Uncharacterized protein</fullName>
    </submittedName>
</protein>
<comment type="caution">
    <text evidence="1">The sequence shown here is derived from an EMBL/GenBank/DDBJ whole genome shotgun (WGS) entry which is preliminary data.</text>
</comment>
<proteinExistence type="predicted"/>
<evidence type="ECO:0000313" key="1">
    <source>
        <dbReference type="EMBL" id="KAJ1112731.1"/>
    </source>
</evidence>
<name>A0AAV7N9J1_PLEWA</name>
<sequence>MKRARGFLACAIGVRNMTLPLRRRRKEERRESSAYYLAGLEDIQNVKMLPSCLGVNLWKEAESNVAGSGPVGEIILSTGQSVTSAAGDVRDDDWSSILHGRCLQAASADGGSRDGTRPGGILTQ</sequence>
<accession>A0AAV7N9J1</accession>
<keyword evidence="2" id="KW-1185">Reference proteome</keyword>
<dbReference type="EMBL" id="JANPWB010000012">
    <property type="protein sequence ID" value="KAJ1112731.1"/>
    <property type="molecule type" value="Genomic_DNA"/>
</dbReference>
<dbReference type="Proteomes" id="UP001066276">
    <property type="component" value="Chromosome 8"/>
</dbReference>
<reference evidence="1" key="1">
    <citation type="journal article" date="2022" name="bioRxiv">
        <title>Sequencing and chromosome-scale assembly of the giantPleurodeles waltlgenome.</title>
        <authorList>
            <person name="Brown T."/>
            <person name="Elewa A."/>
            <person name="Iarovenko S."/>
            <person name="Subramanian E."/>
            <person name="Araus A.J."/>
            <person name="Petzold A."/>
            <person name="Susuki M."/>
            <person name="Suzuki K.-i.T."/>
            <person name="Hayashi T."/>
            <person name="Toyoda A."/>
            <person name="Oliveira C."/>
            <person name="Osipova E."/>
            <person name="Leigh N.D."/>
            <person name="Simon A."/>
            <person name="Yun M.H."/>
        </authorList>
    </citation>
    <scope>NUCLEOTIDE SEQUENCE</scope>
    <source>
        <strain evidence="1">20211129_DDA</strain>
        <tissue evidence="1">Liver</tissue>
    </source>
</reference>
<gene>
    <name evidence="1" type="ORF">NDU88_000992</name>
</gene>
<organism evidence="1 2">
    <name type="scientific">Pleurodeles waltl</name>
    <name type="common">Iberian ribbed newt</name>
    <dbReference type="NCBI Taxonomy" id="8319"/>
    <lineage>
        <taxon>Eukaryota</taxon>
        <taxon>Metazoa</taxon>
        <taxon>Chordata</taxon>
        <taxon>Craniata</taxon>
        <taxon>Vertebrata</taxon>
        <taxon>Euteleostomi</taxon>
        <taxon>Amphibia</taxon>
        <taxon>Batrachia</taxon>
        <taxon>Caudata</taxon>
        <taxon>Salamandroidea</taxon>
        <taxon>Salamandridae</taxon>
        <taxon>Pleurodelinae</taxon>
        <taxon>Pleurodeles</taxon>
    </lineage>
</organism>